<dbReference type="InterPro" id="IPR009097">
    <property type="entry name" value="Cyclic_Pdiesterase"/>
</dbReference>
<dbReference type="PANTHER" id="PTHR40037:SF1">
    <property type="entry name" value="PHOSPHOESTERASE SAOUHSC_00951-RELATED"/>
    <property type="match status" value="1"/>
</dbReference>
<keyword evidence="1" id="KW-0378">Hydrolase</keyword>
<dbReference type="PANTHER" id="PTHR40037">
    <property type="entry name" value="PHOSPHOESTERASE YJCG-RELATED"/>
    <property type="match status" value="1"/>
</dbReference>
<accession>A0A7G9YN88</accession>
<dbReference type="Gene3D" id="3.90.1140.10">
    <property type="entry name" value="Cyclic phosphodiesterase"/>
    <property type="match status" value="1"/>
</dbReference>
<dbReference type="Pfam" id="PF13563">
    <property type="entry name" value="2_5_RNA_ligase2"/>
    <property type="match status" value="1"/>
</dbReference>
<dbReference type="InterPro" id="IPR050580">
    <property type="entry name" value="2H_phosphoesterase_YjcG-like"/>
</dbReference>
<reference evidence="1" key="1">
    <citation type="submission" date="2020-06" db="EMBL/GenBank/DDBJ databases">
        <title>Unique genomic features of the anaerobic methanotrophic archaea.</title>
        <authorList>
            <person name="Chadwick G.L."/>
            <person name="Skennerton C.T."/>
            <person name="Laso-Perez R."/>
            <person name="Leu A.O."/>
            <person name="Speth D.R."/>
            <person name="Yu H."/>
            <person name="Morgan-Lang C."/>
            <person name="Hatzenpichler R."/>
            <person name="Goudeau D."/>
            <person name="Malmstrom R."/>
            <person name="Brazelton W.J."/>
            <person name="Woyke T."/>
            <person name="Hallam S.J."/>
            <person name="Tyson G.W."/>
            <person name="Wegener G."/>
            <person name="Boetius A."/>
            <person name="Orphan V."/>
        </authorList>
    </citation>
    <scope>NUCLEOTIDE SEQUENCE</scope>
</reference>
<protein>
    <submittedName>
        <fullName evidence="1">RNA 2',3'-cyclic phosphodiesterase</fullName>
        <ecNumber evidence="1">3.1.4.58</ecNumber>
    </submittedName>
</protein>
<name>A0A7G9YN88_9EURY</name>
<dbReference type="EC" id="3.1.4.58" evidence="1"/>
<sequence>MPKYLIEFRFHGYARKYLKRSIFDVARRFRVKGVTRKRPVPHITLVGPFETSEIKRVITDVESVANNYDLVNFKLIGFGYFNNPRGKVIYADIKPSKELEELRRELAKRLMKYAEIKEWDKRERFSFHATIAFKDIDRKFSEIWRYLKSKETPNINQYLLRITIVGTEGRIVCEYDLMLKRLLNRRAALSRRIWKKTIFRFRIKLFRKRLLVMIKKIFGWS</sequence>
<dbReference type="GO" id="GO:0008664">
    <property type="term" value="F:RNA 2',3'-cyclic 3'-phosphodiesterase activity"/>
    <property type="evidence" value="ECO:0007669"/>
    <property type="project" value="UniProtKB-EC"/>
</dbReference>
<dbReference type="EMBL" id="MT631380">
    <property type="protein sequence ID" value="QNO49472.1"/>
    <property type="molecule type" value="Genomic_DNA"/>
</dbReference>
<dbReference type="SUPFAM" id="SSF55144">
    <property type="entry name" value="LigT-like"/>
    <property type="match status" value="1"/>
</dbReference>
<evidence type="ECO:0000313" key="1">
    <source>
        <dbReference type="EMBL" id="QNO49472.1"/>
    </source>
</evidence>
<dbReference type="AlphaFoldDB" id="A0A7G9YN88"/>
<gene>
    <name evidence="1" type="primary">thpR</name>
    <name evidence="1" type="ORF">OCBBGKCP_00029</name>
</gene>
<organism evidence="1">
    <name type="scientific">Candidatus Methanogaster sp. ANME-2c ERB4</name>
    <dbReference type="NCBI Taxonomy" id="2759911"/>
    <lineage>
        <taxon>Archaea</taxon>
        <taxon>Methanobacteriati</taxon>
        <taxon>Methanobacteriota</taxon>
        <taxon>Stenosarchaea group</taxon>
        <taxon>Methanomicrobia</taxon>
        <taxon>Methanosarcinales</taxon>
        <taxon>ANME-2 cluster</taxon>
        <taxon>Candidatus Methanogasteraceae</taxon>
        <taxon>Candidatus Methanogaster</taxon>
    </lineage>
</organism>
<proteinExistence type="predicted"/>